<organism evidence="8 9">
    <name type="scientific">Aureibacter tunicatorum</name>
    <dbReference type="NCBI Taxonomy" id="866807"/>
    <lineage>
        <taxon>Bacteria</taxon>
        <taxon>Pseudomonadati</taxon>
        <taxon>Bacteroidota</taxon>
        <taxon>Cytophagia</taxon>
        <taxon>Cytophagales</taxon>
        <taxon>Persicobacteraceae</taxon>
        <taxon>Aureibacter</taxon>
    </lineage>
</organism>
<keyword evidence="9" id="KW-1185">Reference proteome</keyword>
<protein>
    <submittedName>
        <fullName evidence="8">Outer membrane protein TolC</fullName>
    </submittedName>
</protein>
<dbReference type="InterPro" id="IPR051906">
    <property type="entry name" value="TolC-like"/>
</dbReference>
<accession>A0AAE3XJZ2</accession>
<name>A0AAE3XJZ2_9BACT</name>
<dbReference type="PANTHER" id="PTHR30026:SF20">
    <property type="entry name" value="OUTER MEMBRANE PROTEIN TOLC"/>
    <property type="match status" value="1"/>
</dbReference>
<evidence type="ECO:0000256" key="2">
    <source>
        <dbReference type="ARBA" id="ARBA00007613"/>
    </source>
</evidence>
<evidence type="ECO:0000256" key="4">
    <source>
        <dbReference type="ARBA" id="ARBA00022452"/>
    </source>
</evidence>
<dbReference type="GO" id="GO:0015562">
    <property type="term" value="F:efflux transmembrane transporter activity"/>
    <property type="evidence" value="ECO:0007669"/>
    <property type="project" value="InterPro"/>
</dbReference>
<dbReference type="PANTHER" id="PTHR30026">
    <property type="entry name" value="OUTER MEMBRANE PROTEIN TOLC"/>
    <property type="match status" value="1"/>
</dbReference>
<keyword evidence="4" id="KW-1134">Transmembrane beta strand</keyword>
<dbReference type="GO" id="GO:0015288">
    <property type="term" value="F:porin activity"/>
    <property type="evidence" value="ECO:0007669"/>
    <property type="project" value="TreeGrafter"/>
</dbReference>
<keyword evidence="7" id="KW-0998">Cell outer membrane</keyword>
<reference evidence="8" key="1">
    <citation type="submission" date="2023-07" db="EMBL/GenBank/DDBJ databases">
        <title>Genomic Encyclopedia of Type Strains, Phase IV (KMG-IV): sequencing the most valuable type-strain genomes for metagenomic binning, comparative biology and taxonomic classification.</title>
        <authorList>
            <person name="Goeker M."/>
        </authorList>
    </citation>
    <scope>NUCLEOTIDE SEQUENCE</scope>
    <source>
        <strain evidence="8">DSM 26174</strain>
    </source>
</reference>
<dbReference type="RefSeq" id="WP_309937773.1">
    <property type="nucleotide sequence ID" value="NZ_AP025305.1"/>
</dbReference>
<comment type="similarity">
    <text evidence="2">Belongs to the outer membrane factor (OMF) (TC 1.B.17) family.</text>
</comment>
<comment type="caution">
    <text evidence="8">The sequence shown here is derived from an EMBL/GenBank/DDBJ whole genome shotgun (WGS) entry which is preliminary data.</text>
</comment>
<dbReference type="Pfam" id="PF02321">
    <property type="entry name" value="OEP"/>
    <property type="match status" value="2"/>
</dbReference>
<dbReference type="GO" id="GO:0009279">
    <property type="term" value="C:cell outer membrane"/>
    <property type="evidence" value="ECO:0007669"/>
    <property type="project" value="UniProtKB-SubCell"/>
</dbReference>
<proteinExistence type="inferred from homology"/>
<evidence type="ECO:0000256" key="5">
    <source>
        <dbReference type="ARBA" id="ARBA00022692"/>
    </source>
</evidence>
<evidence type="ECO:0000313" key="8">
    <source>
        <dbReference type="EMBL" id="MDR6238292.1"/>
    </source>
</evidence>
<dbReference type="InterPro" id="IPR003423">
    <property type="entry name" value="OMP_efflux"/>
</dbReference>
<comment type="subcellular location">
    <subcellularLocation>
        <location evidence="1">Cell outer membrane</location>
    </subcellularLocation>
</comment>
<keyword evidence="3" id="KW-0813">Transport</keyword>
<evidence type="ECO:0000256" key="3">
    <source>
        <dbReference type="ARBA" id="ARBA00022448"/>
    </source>
</evidence>
<dbReference type="Gene3D" id="1.20.1600.10">
    <property type="entry name" value="Outer membrane efflux proteins (OEP)"/>
    <property type="match status" value="1"/>
</dbReference>
<keyword evidence="5" id="KW-0812">Transmembrane</keyword>
<dbReference type="Proteomes" id="UP001185092">
    <property type="component" value="Unassembled WGS sequence"/>
</dbReference>
<sequence length="451" mass="50869">MRDMLRALLLALVIYTLSISRGFAQESSQQQTSVKMSLQECVDFALENHVDIINAEIEQRIAKAKVGETRAIGLPQINAAGGINNNYKLGKAVFDTPDGVQEVTFGSKYDGNLQLSGSQLLFDGTYIVGLKAANVYTDLTDKQLISTKIDRVQAVMESYYQILISETRLDAFESNLNRLDTTLRETTLLYENGFAEKIDVDRIKVNYNNVKTEINKVERLIDFSYMNLKYQIGMPLENQISLSSELIDPGVMSLVDESFQKADPEMRIEYQELGVNIRLADLDMKQFQMQYLPQVSLVGNYGWNGIGQTWTQINTFAQPSWFGVGAIGLQVKLPIFEGGRKPYAVRQARLKKLQLENQKKLLAQGIQVEIKQNRDQLLAAFQDAAFQEENVELATSVVYTTRQKYVEGIGSNLELITAENDLTQAQINYYNSLYESIVAYIALQKAMGILY</sequence>
<dbReference type="GO" id="GO:1990281">
    <property type="term" value="C:efflux pump complex"/>
    <property type="evidence" value="ECO:0007669"/>
    <property type="project" value="TreeGrafter"/>
</dbReference>
<dbReference type="SUPFAM" id="SSF56954">
    <property type="entry name" value="Outer membrane efflux proteins (OEP)"/>
    <property type="match status" value="1"/>
</dbReference>
<evidence type="ECO:0000256" key="6">
    <source>
        <dbReference type="ARBA" id="ARBA00023136"/>
    </source>
</evidence>
<dbReference type="EMBL" id="JAVDQD010000001">
    <property type="protein sequence ID" value="MDR6238292.1"/>
    <property type="molecule type" value="Genomic_DNA"/>
</dbReference>
<gene>
    <name evidence="8" type="ORF">HNQ88_001268</name>
</gene>
<evidence type="ECO:0000256" key="7">
    <source>
        <dbReference type="ARBA" id="ARBA00023237"/>
    </source>
</evidence>
<evidence type="ECO:0000256" key="1">
    <source>
        <dbReference type="ARBA" id="ARBA00004442"/>
    </source>
</evidence>
<evidence type="ECO:0000313" key="9">
    <source>
        <dbReference type="Proteomes" id="UP001185092"/>
    </source>
</evidence>
<dbReference type="AlphaFoldDB" id="A0AAE3XJZ2"/>
<keyword evidence="6" id="KW-0472">Membrane</keyword>